<name>A0AAU7MWF5_9FLAO</name>
<accession>A0AAU7MWF5</accession>
<keyword evidence="2" id="KW-0808">Transferase</keyword>
<proteinExistence type="predicted"/>
<keyword evidence="2" id="KW-0012">Acyltransferase</keyword>
<feature type="domain" description="BioF2-like acetyltransferase" evidence="1">
    <location>
        <begin position="122"/>
        <end position="270"/>
    </location>
</feature>
<dbReference type="AlphaFoldDB" id="A0AAU7MWF5"/>
<dbReference type="InterPro" id="IPR038740">
    <property type="entry name" value="BioF2-like_GNAT_dom"/>
</dbReference>
<dbReference type="Pfam" id="PF13480">
    <property type="entry name" value="Acetyltransf_6"/>
    <property type="match status" value="1"/>
</dbReference>
<organism evidence="2">
    <name type="scientific">Flagellimonas sp. MMG031</name>
    <dbReference type="NCBI Taxonomy" id="3158549"/>
    <lineage>
        <taxon>Bacteria</taxon>
        <taxon>Pseudomonadati</taxon>
        <taxon>Bacteroidota</taxon>
        <taxon>Flavobacteriia</taxon>
        <taxon>Flavobacteriales</taxon>
        <taxon>Flavobacteriaceae</taxon>
        <taxon>Flagellimonas</taxon>
    </lineage>
</organism>
<gene>
    <name evidence="2" type="ORF">ABNE31_13230</name>
</gene>
<dbReference type="InterPro" id="IPR016181">
    <property type="entry name" value="Acyl_CoA_acyltransferase"/>
</dbReference>
<protein>
    <submittedName>
        <fullName evidence="2">GNAT family N-acetyltransferase</fullName>
        <ecNumber evidence="2">2.3.1.-</ecNumber>
    </submittedName>
</protein>
<dbReference type="EC" id="2.3.1.-" evidence="2"/>
<dbReference type="RefSeq" id="WP_349351476.1">
    <property type="nucleotide sequence ID" value="NZ_CP157804.1"/>
</dbReference>
<sequence>MIDNPYATKVFINTWFKHFDKAGSRIKIKDIEGTEFYQSGSGLYINSGETHTKGIYYSMTNEFQIKNKTLLIHDVPSYFNCPKHIPKKSLRLKKIRQYPGFLIELEGFDSLGDFMLKKFKKSSRYKLNKYKKRLTQCFDIQYKMFTGEIAEKDYHTIFKQFRTLLEKRFEDKGEHNNNLDKQEWEFYKKVVLPMIKESKAGLFVIQDHGMPIAITLVYFSKDIIFDAITVFDIDYSKFHLGSVNIMFLIEWGIAKNYKILDFSKGYFDYKVRWSTKKYDFEYHILYNPKSTISRTKAFFLTTFFKTKQYLRDKGINRVLNKVRFALKNSGDHKPQKDGKIPSNPIFEDYDVMDAVDIVEIDRYDPKIKKVLFDFLYLYGENSQDVNIFKLEEKENQFLLKGKKTSKIISLT</sequence>
<evidence type="ECO:0000259" key="1">
    <source>
        <dbReference type="Pfam" id="PF13480"/>
    </source>
</evidence>
<dbReference type="Gene3D" id="3.40.630.30">
    <property type="match status" value="1"/>
</dbReference>
<dbReference type="SUPFAM" id="SSF55729">
    <property type="entry name" value="Acyl-CoA N-acyltransferases (Nat)"/>
    <property type="match status" value="1"/>
</dbReference>
<dbReference type="GO" id="GO:0016746">
    <property type="term" value="F:acyltransferase activity"/>
    <property type="evidence" value="ECO:0007669"/>
    <property type="project" value="UniProtKB-KW"/>
</dbReference>
<dbReference type="EMBL" id="CP157804">
    <property type="protein sequence ID" value="XBQ22559.1"/>
    <property type="molecule type" value="Genomic_DNA"/>
</dbReference>
<dbReference type="KEGG" id="fld:ABNE31_13230"/>
<reference evidence="2" key="1">
    <citation type="submission" date="2024-05" db="EMBL/GenBank/DDBJ databases">
        <title>Draft Genome Sequences of Flagellimonas sp. MMG031 and Marinobacter sp. MMG032 Isolated from the dinoflagellate Symbiodinium pilosum.</title>
        <authorList>
            <person name="Shikuma N.J."/>
            <person name="Farrell M.V."/>
        </authorList>
    </citation>
    <scope>NUCLEOTIDE SEQUENCE</scope>
    <source>
        <strain evidence="2">MMG031</strain>
    </source>
</reference>
<evidence type="ECO:0000313" key="2">
    <source>
        <dbReference type="EMBL" id="XBQ22559.1"/>
    </source>
</evidence>